<comment type="caution">
    <text evidence="2">The sequence shown here is derived from an EMBL/GenBank/DDBJ whole genome shotgun (WGS) entry which is preliminary data.</text>
</comment>
<feature type="chain" id="PRO_5013287882" description="Secreted protein" evidence="1">
    <location>
        <begin position="20"/>
        <end position="79"/>
    </location>
</feature>
<dbReference type="Proteomes" id="UP000224854">
    <property type="component" value="Unassembled WGS sequence"/>
</dbReference>
<protein>
    <recommendedName>
        <fullName evidence="4">Secreted protein</fullName>
    </recommendedName>
</protein>
<evidence type="ECO:0000313" key="2">
    <source>
        <dbReference type="EMBL" id="PHH78906.1"/>
    </source>
</evidence>
<sequence length="79" mass="9356">MDVLWFMGFLLLLAQMHIGFVCRVVRCRRHAREHAQDATRKGTKPKVFWATDWGGRRRRRGKGESRRGGGFEVWKRVGW</sequence>
<dbReference type="AlphaFoldDB" id="A0A2C5ZFX0"/>
<organism evidence="2 3">
    <name type="scientific">Ophiocordyceps australis</name>
    <dbReference type="NCBI Taxonomy" id="1399860"/>
    <lineage>
        <taxon>Eukaryota</taxon>
        <taxon>Fungi</taxon>
        <taxon>Dikarya</taxon>
        <taxon>Ascomycota</taxon>
        <taxon>Pezizomycotina</taxon>
        <taxon>Sordariomycetes</taxon>
        <taxon>Hypocreomycetidae</taxon>
        <taxon>Hypocreales</taxon>
        <taxon>Ophiocordycipitaceae</taxon>
        <taxon>Ophiocordyceps</taxon>
    </lineage>
</organism>
<name>A0A2C5ZFX0_9HYPO</name>
<gene>
    <name evidence="2" type="ORF">CDD82_2778</name>
</gene>
<evidence type="ECO:0008006" key="4">
    <source>
        <dbReference type="Google" id="ProtNLM"/>
    </source>
</evidence>
<reference evidence="2 3" key="1">
    <citation type="submission" date="2017-06" db="EMBL/GenBank/DDBJ databases">
        <title>Ant-infecting Ophiocordyceps genomes reveal a high diversity of potential behavioral manipulation genes and a possible major role for enterotoxins.</title>
        <authorList>
            <person name="De Bekker C."/>
            <person name="Evans H.C."/>
            <person name="Brachmann A."/>
            <person name="Hughes D.P."/>
        </authorList>
    </citation>
    <scope>NUCLEOTIDE SEQUENCE [LARGE SCALE GENOMIC DNA]</scope>
    <source>
        <strain evidence="2 3">1348a</strain>
    </source>
</reference>
<keyword evidence="1" id="KW-0732">Signal</keyword>
<proteinExistence type="predicted"/>
<accession>A0A2C5ZFX0</accession>
<keyword evidence="3" id="KW-1185">Reference proteome</keyword>
<evidence type="ECO:0000256" key="1">
    <source>
        <dbReference type="SAM" id="SignalP"/>
    </source>
</evidence>
<dbReference type="EMBL" id="NJEU01000205">
    <property type="protein sequence ID" value="PHH78906.1"/>
    <property type="molecule type" value="Genomic_DNA"/>
</dbReference>
<feature type="signal peptide" evidence="1">
    <location>
        <begin position="1"/>
        <end position="19"/>
    </location>
</feature>
<evidence type="ECO:0000313" key="3">
    <source>
        <dbReference type="Proteomes" id="UP000224854"/>
    </source>
</evidence>